<dbReference type="EMBL" id="OW240914">
    <property type="protein sequence ID" value="CAH2275572.1"/>
    <property type="molecule type" value="Genomic_DNA"/>
</dbReference>
<evidence type="ECO:0000313" key="3">
    <source>
        <dbReference type="Proteomes" id="UP001295444"/>
    </source>
</evidence>
<feature type="compositionally biased region" description="Polar residues" evidence="1">
    <location>
        <begin position="81"/>
        <end position="98"/>
    </location>
</feature>
<keyword evidence="3" id="KW-1185">Reference proteome</keyword>
<feature type="region of interest" description="Disordered" evidence="1">
    <location>
        <begin position="1"/>
        <end position="44"/>
    </location>
</feature>
<feature type="region of interest" description="Disordered" evidence="1">
    <location>
        <begin position="65"/>
        <end position="98"/>
    </location>
</feature>
<dbReference type="Proteomes" id="UP001295444">
    <property type="component" value="Chromosome 03"/>
</dbReference>
<name>A0AAD1RPE7_PELCU</name>
<accession>A0AAD1RPE7</accession>
<evidence type="ECO:0000256" key="1">
    <source>
        <dbReference type="SAM" id="MobiDB-lite"/>
    </source>
</evidence>
<evidence type="ECO:0000313" key="2">
    <source>
        <dbReference type="EMBL" id="CAH2275572.1"/>
    </source>
</evidence>
<dbReference type="AlphaFoldDB" id="A0AAD1RPE7"/>
<protein>
    <submittedName>
        <fullName evidence="2">Uncharacterized protein</fullName>
    </submittedName>
</protein>
<proteinExistence type="predicted"/>
<reference evidence="2" key="1">
    <citation type="submission" date="2022-03" db="EMBL/GenBank/DDBJ databases">
        <authorList>
            <person name="Alioto T."/>
            <person name="Alioto T."/>
            <person name="Gomez Garrido J."/>
        </authorList>
    </citation>
    <scope>NUCLEOTIDE SEQUENCE</scope>
</reference>
<gene>
    <name evidence="2" type="ORF">PECUL_23A027496</name>
</gene>
<feature type="compositionally biased region" description="Polar residues" evidence="1">
    <location>
        <begin position="11"/>
        <end position="31"/>
    </location>
</feature>
<sequence>MEPSFPPSQAPGKQTRTYNSPYPNGGPSSHKFTQHPHAPISKKVDIREYPDGTTLLPKYIAFSQTHQMSARNAPNRRRPSHTSSGTARSCNDTGQTLR</sequence>
<organism evidence="2 3">
    <name type="scientific">Pelobates cultripes</name>
    <name type="common">Western spadefoot toad</name>
    <dbReference type="NCBI Taxonomy" id="61616"/>
    <lineage>
        <taxon>Eukaryota</taxon>
        <taxon>Metazoa</taxon>
        <taxon>Chordata</taxon>
        <taxon>Craniata</taxon>
        <taxon>Vertebrata</taxon>
        <taxon>Euteleostomi</taxon>
        <taxon>Amphibia</taxon>
        <taxon>Batrachia</taxon>
        <taxon>Anura</taxon>
        <taxon>Pelobatoidea</taxon>
        <taxon>Pelobatidae</taxon>
        <taxon>Pelobates</taxon>
    </lineage>
</organism>